<keyword evidence="2" id="KW-1185">Reference proteome</keyword>
<evidence type="ECO:0000313" key="2">
    <source>
        <dbReference type="Proteomes" id="UP001152523"/>
    </source>
</evidence>
<sequence>MAEDDLCDDCDPCVAVIPMVILIPVGVFIVANVLDTTYPSPPEVYINNFTLSPRLAAANRTSRSPPLTANYTIAFAFNNNKPDDVIRSKLDVYHSLYDQYDEIEVLVVWAGQDQTLMRAHPGTVWQRNFELKPVLLAANDSLVPPDLKSAAVYNFTIEVKSRVKEDPGTEVENVFYILATCKDVRVGFGSTKGVDRVARMLDGPQTCMVLKSKSSYNI</sequence>
<comment type="caution">
    <text evidence="1">The sequence shown here is derived from an EMBL/GenBank/DDBJ whole genome shotgun (WGS) entry which is preliminary data.</text>
</comment>
<dbReference type="AlphaFoldDB" id="A0AAV0FUM9"/>
<dbReference type="EMBL" id="CAMAPF010001015">
    <property type="protein sequence ID" value="CAH9139309.1"/>
    <property type="molecule type" value="Genomic_DNA"/>
</dbReference>
<protein>
    <submittedName>
        <fullName evidence="1">Uncharacterized protein</fullName>
    </submittedName>
</protein>
<evidence type="ECO:0000313" key="1">
    <source>
        <dbReference type="EMBL" id="CAH9139309.1"/>
    </source>
</evidence>
<dbReference type="Proteomes" id="UP001152523">
    <property type="component" value="Unassembled WGS sequence"/>
</dbReference>
<proteinExistence type="predicted"/>
<gene>
    <name evidence="1" type="ORF">CEPIT_LOCUS37492</name>
</gene>
<reference evidence="1" key="1">
    <citation type="submission" date="2022-07" db="EMBL/GenBank/DDBJ databases">
        <authorList>
            <person name="Macas J."/>
            <person name="Novak P."/>
            <person name="Neumann P."/>
        </authorList>
    </citation>
    <scope>NUCLEOTIDE SEQUENCE</scope>
</reference>
<name>A0AAV0FUM9_9ASTE</name>
<accession>A0AAV0FUM9</accession>
<organism evidence="1 2">
    <name type="scientific">Cuscuta epithymum</name>
    <dbReference type="NCBI Taxonomy" id="186058"/>
    <lineage>
        <taxon>Eukaryota</taxon>
        <taxon>Viridiplantae</taxon>
        <taxon>Streptophyta</taxon>
        <taxon>Embryophyta</taxon>
        <taxon>Tracheophyta</taxon>
        <taxon>Spermatophyta</taxon>
        <taxon>Magnoliopsida</taxon>
        <taxon>eudicotyledons</taxon>
        <taxon>Gunneridae</taxon>
        <taxon>Pentapetalae</taxon>
        <taxon>asterids</taxon>
        <taxon>lamiids</taxon>
        <taxon>Solanales</taxon>
        <taxon>Convolvulaceae</taxon>
        <taxon>Cuscuteae</taxon>
        <taxon>Cuscuta</taxon>
        <taxon>Cuscuta subgen. Cuscuta</taxon>
    </lineage>
</organism>